<evidence type="ECO:0000313" key="3">
    <source>
        <dbReference type="EMBL" id="GIE08143.1"/>
    </source>
</evidence>
<feature type="compositionally biased region" description="Polar residues" evidence="1">
    <location>
        <begin position="52"/>
        <end position="62"/>
    </location>
</feature>
<evidence type="ECO:0000313" key="4">
    <source>
        <dbReference type="Proteomes" id="UP000637628"/>
    </source>
</evidence>
<organism evidence="3 4">
    <name type="scientific">Paractinoplanes durhamensis</name>
    <dbReference type="NCBI Taxonomy" id="113563"/>
    <lineage>
        <taxon>Bacteria</taxon>
        <taxon>Bacillati</taxon>
        <taxon>Actinomycetota</taxon>
        <taxon>Actinomycetes</taxon>
        <taxon>Micromonosporales</taxon>
        <taxon>Micromonosporaceae</taxon>
        <taxon>Paractinoplanes</taxon>
    </lineage>
</organism>
<dbReference type="RefSeq" id="WP_203735981.1">
    <property type="nucleotide sequence ID" value="NZ_BAAATX010000084.1"/>
</dbReference>
<feature type="compositionally biased region" description="Low complexity" evidence="1">
    <location>
        <begin position="23"/>
        <end position="47"/>
    </location>
</feature>
<name>A0ABQ3ZE80_9ACTN</name>
<accession>A0ABQ3ZE80</accession>
<proteinExistence type="predicted"/>
<evidence type="ECO:0000256" key="2">
    <source>
        <dbReference type="SAM" id="SignalP"/>
    </source>
</evidence>
<feature type="region of interest" description="Disordered" evidence="1">
    <location>
        <begin position="23"/>
        <end position="62"/>
    </location>
</feature>
<dbReference type="Proteomes" id="UP000637628">
    <property type="component" value="Unassembled WGS sequence"/>
</dbReference>
<dbReference type="EMBL" id="BOML01000110">
    <property type="protein sequence ID" value="GIE08143.1"/>
    <property type="molecule type" value="Genomic_DNA"/>
</dbReference>
<feature type="signal peptide" evidence="2">
    <location>
        <begin position="1"/>
        <end position="26"/>
    </location>
</feature>
<reference evidence="3 4" key="1">
    <citation type="submission" date="2021-01" db="EMBL/GenBank/DDBJ databases">
        <title>Whole genome shotgun sequence of Actinoplanes durhamensis NBRC 14914.</title>
        <authorList>
            <person name="Komaki H."/>
            <person name="Tamura T."/>
        </authorList>
    </citation>
    <scope>NUCLEOTIDE SEQUENCE [LARGE SCALE GENOMIC DNA]</scope>
    <source>
        <strain evidence="3 4">NBRC 14914</strain>
    </source>
</reference>
<keyword evidence="4" id="KW-1185">Reference proteome</keyword>
<comment type="caution">
    <text evidence="3">The sequence shown here is derived from an EMBL/GenBank/DDBJ whole genome shotgun (WGS) entry which is preliminary data.</text>
</comment>
<gene>
    <name evidence="3" type="ORF">Adu01nite_94930</name>
</gene>
<evidence type="ECO:0000256" key="1">
    <source>
        <dbReference type="SAM" id="MobiDB-lite"/>
    </source>
</evidence>
<sequence length="125" mass="12562">MRNIKVVIAAGLTALCTLSVGVPASADSGTTTPSTATASAAPPVSADDGSRATLSPVPTNGKTAEQLLQQLSRPMSDAKAAAAAAQSERYSAGPAAFPDAVYGPNQMNPEMLFDLKTGLKGITNT</sequence>
<protein>
    <submittedName>
        <fullName evidence="3">Uncharacterized protein</fullName>
    </submittedName>
</protein>
<keyword evidence="2" id="KW-0732">Signal</keyword>
<feature type="chain" id="PRO_5045475924" evidence="2">
    <location>
        <begin position="27"/>
        <end position="125"/>
    </location>
</feature>